<dbReference type="EMBL" id="KI966433">
    <property type="protein sequence ID" value="EWC44873.1"/>
    <property type="molecule type" value="Genomic_DNA"/>
</dbReference>
<keyword evidence="2" id="KW-1185">Reference proteome</keyword>
<dbReference type="AlphaFoldDB" id="W7HY57"/>
<protein>
    <recommendedName>
        <fullName evidence="3">F-box domain-containing protein</fullName>
    </recommendedName>
</protein>
<gene>
    <name evidence="1" type="ORF">DRE_00932</name>
</gene>
<evidence type="ECO:0000313" key="2">
    <source>
        <dbReference type="Proteomes" id="UP000024837"/>
    </source>
</evidence>
<dbReference type="HOGENOM" id="CLU_587890_0_0_1"/>
<evidence type="ECO:0000313" key="1">
    <source>
        <dbReference type="EMBL" id="EWC44873.1"/>
    </source>
</evidence>
<sequence length="506" mass="58743">MARIVDLPNELLEEIARTLRRICYDSGSYDNVLVDFCMTCRAFYRVAFRDVYDDLDLAEKSRCTSKRVRDLLYLISKNPDRGYAVERLSIGPWDRADYSSHWPKLESFTRSYDFLKRTVQSRKLHEEDLGDLEHYPCSLLVAALFYLLPNIDDLFLIMRPNAKHMPSSTRWLVMAMEIAPLPCREKLRSLEFEYQETTSDRMGFDFVPCRLTIGALLDSPNLEVLRCAENDSAENYLHLDVESMQPYIMSRELQEANHSSQLASAELSLSPDHMEAYRSFMSYDPMNLDKIQALQSTSSITEMSFCNNPCTIWPIPMMLRIPRKLKAFDCFIGSKTRDNREQVLAIHEALLEHKETLTEITLSYYKGFENRSAPNFQLDFSEFRNLESLQASIILLADIEQPHIEMGDILPASLETLTFKIRYSTIFRDVGRYTWDQAVLQVITKIAELKNFKLDKLKTVDVRVINYSWKPSDSTNITLARALMKEHGIEFNATTYDPYNGKRIDI</sequence>
<dbReference type="Proteomes" id="UP000024837">
    <property type="component" value="Unassembled WGS sequence"/>
</dbReference>
<reference evidence="1 2" key="1">
    <citation type="submission" date="2013-05" db="EMBL/GenBank/DDBJ databases">
        <title>Drechslerella stenobrocha genome reveals carnivorous origination and mechanical trapping mechanism of predatory fungi.</title>
        <authorList>
            <person name="Liu X."/>
            <person name="Zhang W."/>
            <person name="Liu K."/>
        </authorList>
    </citation>
    <scope>NUCLEOTIDE SEQUENCE [LARGE SCALE GENOMIC DNA]</scope>
    <source>
        <strain evidence="1 2">248</strain>
    </source>
</reference>
<dbReference type="OrthoDB" id="5311219at2759"/>
<organism evidence="1 2">
    <name type="scientific">Drechslerella stenobrocha 248</name>
    <dbReference type="NCBI Taxonomy" id="1043628"/>
    <lineage>
        <taxon>Eukaryota</taxon>
        <taxon>Fungi</taxon>
        <taxon>Dikarya</taxon>
        <taxon>Ascomycota</taxon>
        <taxon>Pezizomycotina</taxon>
        <taxon>Orbiliomycetes</taxon>
        <taxon>Orbiliales</taxon>
        <taxon>Orbiliaceae</taxon>
        <taxon>Drechslerella</taxon>
    </lineage>
</organism>
<evidence type="ECO:0008006" key="3">
    <source>
        <dbReference type="Google" id="ProtNLM"/>
    </source>
</evidence>
<accession>W7HY57</accession>
<proteinExistence type="predicted"/>
<name>W7HY57_9PEZI</name>